<evidence type="ECO:0000313" key="2">
    <source>
        <dbReference type="Proteomes" id="UP000279959"/>
    </source>
</evidence>
<dbReference type="InterPro" id="IPR009003">
    <property type="entry name" value="Peptidase_S1_PA"/>
</dbReference>
<dbReference type="GO" id="GO:0006515">
    <property type="term" value="P:protein quality control for misfolded or incompletely synthesized proteins"/>
    <property type="evidence" value="ECO:0007669"/>
    <property type="project" value="TreeGrafter"/>
</dbReference>
<dbReference type="Gene3D" id="2.40.10.120">
    <property type="match status" value="1"/>
</dbReference>
<dbReference type="SUPFAM" id="SSF50494">
    <property type="entry name" value="Trypsin-like serine proteases"/>
    <property type="match status" value="1"/>
</dbReference>
<dbReference type="PANTHER" id="PTHR22939">
    <property type="entry name" value="SERINE PROTEASE FAMILY S1C HTRA-RELATED"/>
    <property type="match status" value="1"/>
</dbReference>
<keyword evidence="2" id="KW-1185">Reference proteome</keyword>
<evidence type="ECO:0000313" key="1">
    <source>
        <dbReference type="EMBL" id="BBE00215.1"/>
    </source>
</evidence>
<geneLocation type="plasmid" evidence="2">
    <name>psamie_2 dna</name>
</geneLocation>
<gene>
    <name evidence="1" type="ORF">SAMIE_2001010</name>
</gene>
<proteinExistence type="predicted"/>
<dbReference type="GO" id="GO:0004252">
    <property type="term" value="F:serine-type endopeptidase activity"/>
    <property type="evidence" value="ECO:0007669"/>
    <property type="project" value="InterPro"/>
</dbReference>
<dbReference type="InterPro" id="IPR001940">
    <property type="entry name" value="Peptidase_S1C"/>
</dbReference>
<accession>A0A494W6N3</accession>
<name>A0A494W6N3_9SPHN</name>
<dbReference type="PRINTS" id="PR00834">
    <property type="entry name" value="PROTEASES2C"/>
</dbReference>
<dbReference type="GO" id="GO:0042597">
    <property type="term" value="C:periplasmic space"/>
    <property type="evidence" value="ECO:0007669"/>
    <property type="project" value="TreeGrafter"/>
</dbReference>
<dbReference type="Pfam" id="PF13365">
    <property type="entry name" value="Trypsin_2"/>
    <property type="match status" value="1"/>
</dbReference>
<dbReference type="PANTHER" id="PTHR22939:SF129">
    <property type="entry name" value="SERINE PROTEASE HTRA2, MITOCHONDRIAL"/>
    <property type="match status" value="1"/>
</dbReference>
<dbReference type="KEGG" id="sami:SAMIE_2001010"/>
<sequence>MKRGGLFIGALGCALLADLLFGWGFSWGGAARDIPPVPAAEPVPISRLTVAPLVKRISPAVVNIAVAYPSPYAQNPLLRDPYFRRHFGVPDVALEPRLSAGSGVIVDAARGLVLTNAHVVKDGLMIVVMLQDQRKLEARLVGVSPDADIAVLQIPARNLKAAPLASADTAEVGDYVVAVGNPFGLGQTVTAGIVSALGRGLTPQSPVGLIQTDAPINPGNSGGPLINMRGEVIGIRPSRPEAAILVILENTSGTGWLLLTIAHARNDVPLR</sequence>
<dbReference type="Proteomes" id="UP000279959">
    <property type="component" value="Plasmid pSAMIE_2"/>
</dbReference>
<protein>
    <submittedName>
        <fullName evidence="1">Trypsin</fullName>
    </submittedName>
</protein>
<dbReference type="EMBL" id="AP018665">
    <property type="protein sequence ID" value="BBE00215.1"/>
    <property type="molecule type" value="Genomic_DNA"/>
</dbReference>
<reference evidence="1 2" key="1">
    <citation type="submission" date="2018-05" db="EMBL/GenBank/DDBJ databases">
        <title>Complete Genome Sequence of the Nonylphenol-Degrading Bacterium Sphingobium amiense DSM 16289T.</title>
        <authorList>
            <person name="Ootsuka M."/>
            <person name="Nishizawa T."/>
            <person name="Ohta H."/>
        </authorList>
    </citation>
    <scope>NUCLEOTIDE SEQUENCE [LARGE SCALE GENOMIC DNA]</scope>
    <source>
        <strain evidence="1 2">DSM 16289</strain>
        <plasmid evidence="2">psamie_2 dna</plasmid>
    </source>
</reference>
<dbReference type="AlphaFoldDB" id="A0A494W6N3"/>
<organism evidence="1 2">
    <name type="scientific">Sphingobium amiense</name>
    <dbReference type="NCBI Taxonomy" id="135719"/>
    <lineage>
        <taxon>Bacteria</taxon>
        <taxon>Pseudomonadati</taxon>
        <taxon>Pseudomonadota</taxon>
        <taxon>Alphaproteobacteria</taxon>
        <taxon>Sphingomonadales</taxon>
        <taxon>Sphingomonadaceae</taxon>
        <taxon>Sphingobium</taxon>
    </lineage>
</organism>
<keyword evidence="1" id="KW-0614">Plasmid</keyword>